<dbReference type="InterPro" id="IPR005225">
    <property type="entry name" value="Small_GTP-bd"/>
</dbReference>
<comment type="subcellular location">
    <subcellularLocation>
        <location evidence="1 9">Cytoplasm</location>
    </subcellularLocation>
</comment>
<dbReference type="InterPro" id="IPR035647">
    <property type="entry name" value="EFG_III/V"/>
</dbReference>
<dbReference type="PANTHER" id="PTHR43556">
    <property type="entry name" value="PEPTIDE CHAIN RELEASE FACTOR RF3"/>
    <property type="match status" value="1"/>
</dbReference>
<evidence type="ECO:0000256" key="2">
    <source>
        <dbReference type="ARBA" id="ARBA00009978"/>
    </source>
</evidence>
<dbReference type="STRING" id="1921510.BSL82_06495"/>
<dbReference type="InterPro" id="IPR027417">
    <property type="entry name" value="P-loop_NTPase"/>
</dbReference>
<evidence type="ECO:0000256" key="6">
    <source>
        <dbReference type="ARBA" id="ARBA00023134"/>
    </source>
</evidence>
<evidence type="ECO:0000256" key="4">
    <source>
        <dbReference type="ARBA" id="ARBA00022741"/>
    </source>
</evidence>
<dbReference type="CDD" id="cd04169">
    <property type="entry name" value="RF3"/>
    <property type="match status" value="1"/>
</dbReference>
<dbReference type="NCBIfam" id="NF001964">
    <property type="entry name" value="PRK00741.1"/>
    <property type="match status" value="1"/>
</dbReference>
<dbReference type="NCBIfam" id="TIGR00503">
    <property type="entry name" value="prfC"/>
    <property type="match status" value="1"/>
</dbReference>
<dbReference type="KEGG" id="sphj:BSL82_06495"/>
<evidence type="ECO:0000313" key="12">
    <source>
        <dbReference type="Proteomes" id="UP000182063"/>
    </source>
</evidence>
<dbReference type="Proteomes" id="UP000182063">
    <property type="component" value="Chromosome"/>
</dbReference>
<dbReference type="InterPro" id="IPR053905">
    <property type="entry name" value="EF-G-like_DII"/>
</dbReference>
<dbReference type="Pfam" id="PF22042">
    <property type="entry name" value="EF-G_D2"/>
    <property type="match status" value="1"/>
</dbReference>
<protein>
    <recommendedName>
        <fullName evidence="8 9">Peptide chain release factor 3</fullName>
        <shortName evidence="9">RF-3</shortName>
    </recommendedName>
</protein>
<dbReference type="PROSITE" id="PS00301">
    <property type="entry name" value="G_TR_1"/>
    <property type="match status" value="1"/>
</dbReference>
<evidence type="ECO:0000256" key="5">
    <source>
        <dbReference type="ARBA" id="ARBA00022917"/>
    </source>
</evidence>
<keyword evidence="5 9" id="KW-0648">Protein biosynthesis</keyword>
<comment type="function">
    <text evidence="7 9">Increases the formation of ribosomal termination complexes and stimulates activities of RF-1 and RF-2. It binds guanine nucleotides and has strong preference for UGA stop codons. It may interact directly with the ribosome. The stimulation of RF-1 and RF-2 is significantly reduced by GTP and GDP, but not by GMP.</text>
</comment>
<dbReference type="InterPro" id="IPR032090">
    <property type="entry name" value="RF3_C"/>
</dbReference>
<evidence type="ECO:0000256" key="1">
    <source>
        <dbReference type="ARBA" id="ARBA00004496"/>
    </source>
</evidence>
<feature type="binding site" evidence="9">
    <location>
        <begin position="143"/>
        <end position="146"/>
    </location>
    <ligand>
        <name>GTP</name>
        <dbReference type="ChEBI" id="CHEBI:37565"/>
    </ligand>
</feature>
<dbReference type="Pfam" id="PF16658">
    <property type="entry name" value="RF3_C"/>
    <property type="match status" value="1"/>
</dbReference>
<dbReference type="RefSeq" id="WP_072596554.1">
    <property type="nucleotide sequence ID" value="NZ_CP018221.1"/>
</dbReference>
<dbReference type="NCBIfam" id="TIGR00231">
    <property type="entry name" value="small_GTP"/>
    <property type="match status" value="1"/>
</dbReference>
<keyword evidence="4 9" id="KW-0547">Nucleotide-binding</keyword>
<comment type="similarity">
    <text evidence="2 9">Belongs to the TRAFAC class translation factor GTPase superfamily. Classic translation factor GTPase family. PrfC subfamily.</text>
</comment>
<dbReference type="EMBL" id="CP018221">
    <property type="protein sequence ID" value="API59002.1"/>
    <property type="molecule type" value="Genomic_DNA"/>
</dbReference>
<feature type="binding site" evidence="9">
    <location>
        <begin position="89"/>
        <end position="93"/>
    </location>
    <ligand>
        <name>GTP</name>
        <dbReference type="ChEBI" id="CHEBI:37565"/>
    </ligand>
</feature>
<dbReference type="GO" id="GO:0003924">
    <property type="term" value="F:GTPase activity"/>
    <property type="evidence" value="ECO:0007669"/>
    <property type="project" value="InterPro"/>
</dbReference>
<gene>
    <name evidence="9" type="primary">prfC</name>
    <name evidence="11" type="ORF">BSL82_06495</name>
</gene>
<dbReference type="InterPro" id="IPR038467">
    <property type="entry name" value="RF3_dom_3_sf"/>
</dbReference>
<dbReference type="InterPro" id="IPR041732">
    <property type="entry name" value="RF3_GTP-bd"/>
</dbReference>
<organism evidence="11 12">
    <name type="scientific">Tardibacter chloracetimidivorans</name>
    <dbReference type="NCBI Taxonomy" id="1921510"/>
    <lineage>
        <taxon>Bacteria</taxon>
        <taxon>Pseudomonadati</taxon>
        <taxon>Pseudomonadota</taxon>
        <taxon>Alphaproteobacteria</taxon>
        <taxon>Sphingomonadales</taxon>
        <taxon>Sphingomonadaceae</taxon>
        <taxon>Tardibacter</taxon>
    </lineage>
</organism>
<dbReference type="SUPFAM" id="SSF50447">
    <property type="entry name" value="Translation proteins"/>
    <property type="match status" value="1"/>
</dbReference>
<dbReference type="InterPro" id="IPR004548">
    <property type="entry name" value="PrfC"/>
</dbReference>
<dbReference type="InterPro" id="IPR000795">
    <property type="entry name" value="T_Tr_GTP-bd_dom"/>
</dbReference>
<dbReference type="SUPFAM" id="SSF54980">
    <property type="entry name" value="EF-G C-terminal domain-like"/>
    <property type="match status" value="1"/>
</dbReference>
<keyword evidence="12" id="KW-1185">Reference proteome</keyword>
<evidence type="ECO:0000259" key="10">
    <source>
        <dbReference type="PROSITE" id="PS51722"/>
    </source>
</evidence>
<dbReference type="PROSITE" id="PS51722">
    <property type="entry name" value="G_TR_2"/>
    <property type="match status" value="1"/>
</dbReference>
<dbReference type="FunFam" id="2.40.30.10:FF:000040">
    <property type="entry name" value="Peptide chain release factor 3"/>
    <property type="match status" value="1"/>
</dbReference>
<evidence type="ECO:0000256" key="7">
    <source>
        <dbReference type="ARBA" id="ARBA00025017"/>
    </source>
</evidence>
<dbReference type="Pfam" id="PF00009">
    <property type="entry name" value="GTP_EFTU"/>
    <property type="match status" value="1"/>
</dbReference>
<accession>A0A1L3ZTN2</accession>
<dbReference type="FunFam" id="3.40.50.300:FF:000542">
    <property type="entry name" value="Peptide chain release factor 3"/>
    <property type="match status" value="1"/>
</dbReference>
<evidence type="ECO:0000256" key="8">
    <source>
        <dbReference type="ARBA" id="ARBA00073639"/>
    </source>
</evidence>
<dbReference type="Gene3D" id="3.30.70.3280">
    <property type="entry name" value="Peptide chain release factor 3, domain III"/>
    <property type="match status" value="1"/>
</dbReference>
<dbReference type="AlphaFoldDB" id="A0A1L3ZTN2"/>
<dbReference type="OrthoDB" id="9802948at2"/>
<dbReference type="GO" id="GO:0006449">
    <property type="term" value="P:regulation of translational termination"/>
    <property type="evidence" value="ECO:0007669"/>
    <property type="project" value="UniProtKB-UniRule"/>
</dbReference>
<evidence type="ECO:0000256" key="3">
    <source>
        <dbReference type="ARBA" id="ARBA00022490"/>
    </source>
</evidence>
<dbReference type="PANTHER" id="PTHR43556:SF2">
    <property type="entry name" value="PEPTIDE CHAIN RELEASE FACTOR RF3"/>
    <property type="match status" value="1"/>
</dbReference>
<dbReference type="FunFam" id="3.30.70.3280:FF:000001">
    <property type="entry name" value="Peptide chain release factor 3"/>
    <property type="match status" value="1"/>
</dbReference>
<keyword evidence="3 9" id="KW-0963">Cytoplasm</keyword>
<name>A0A1L3ZTN2_9SPHN</name>
<dbReference type="GO" id="GO:0016150">
    <property type="term" value="F:translation release factor activity, codon nonspecific"/>
    <property type="evidence" value="ECO:0007669"/>
    <property type="project" value="TreeGrafter"/>
</dbReference>
<dbReference type="SUPFAM" id="SSF52540">
    <property type="entry name" value="P-loop containing nucleoside triphosphate hydrolases"/>
    <property type="match status" value="1"/>
</dbReference>
<dbReference type="InterPro" id="IPR009000">
    <property type="entry name" value="Transl_B-barrel_sf"/>
</dbReference>
<dbReference type="GO" id="GO:0005829">
    <property type="term" value="C:cytosol"/>
    <property type="evidence" value="ECO:0007669"/>
    <property type="project" value="TreeGrafter"/>
</dbReference>
<feature type="domain" description="Tr-type G" evidence="10">
    <location>
        <begin position="12"/>
        <end position="282"/>
    </location>
</feature>
<dbReference type="HAMAP" id="MF_00072">
    <property type="entry name" value="Rel_fac_3"/>
    <property type="match status" value="1"/>
</dbReference>
<sequence length="532" mass="58840">MALADRDAAAVADRRTFAIISHPDAGKTTLTEKLLYFGGAIHLAGEVKARGQNRRARSDWMKIEQQRGISVTSSVMTFERDGITFNLLDTPGHEDFSEDTYRTLTAVDSAVMVIDAAKGIEPQTRKLFEVCRIRNVPIITFVNKVDREGKEPFALLDEIADVLALDVAPMSWPVGMGGTFKGIYDLRRNRLFQRAPDATGAYEGGKANLSGLDDPRLEELVTPEIAAHVRDEAELAMAGYAAFDAAAYRHGDLTPVYFGSALKDFGVEQLIDALAEFAPPPREQPATPRVVEPGDPAVSGFIFKVQANMNPQHRDRVAFMRLCSGRFRRGMKLTQVQTGKTIAVHSPIFFFAQSRELADEAFPGDIIGIPNHGALRVGDTLTEGEQIRFTGLPSFAPEILRRVKLGDPTKTKQLRNALNDLAEEGVTQVFRPMIGSNWIVGVVGQLQLEVLISRIGAEYNVDAGFEPSPWETARWIAADDEAKLKAFIEEKRSAIAEDRDGAPVFMAKDAWELNYISQRHADIRFTATKERH</sequence>
<proteinExistence type="inferred from homology"/>
<dbReference type="Gene3D" id="3.40.50.300">
    <property type="entry name" value="P-loop containing nucleotide triphosphate hydrolases"/>
    <property type="match status" value="1"/>
</dbReference>
<reference evidence="12" key="1">
    <citation type="submission" date="2016-11" db="EMBL/GenBank/DDBJ databases">
        <title>Complete Genome Sequence of alachlor-degrading Sphingomonas sp. strain JJ-A5.</title>
        <authorList>
            <person name="Lee H."/>
            <person name="Ka J.-O."/>
        </authorList>
    </citation>
    <scope>NUCLEOTIDE SEQUENCE [LARGE SCALE GENOMIC DNA]</scope>
    <source>
        <strain evidence="12">JJ-A5</strain>
    </source>
</reference>
<keyword evidence="6 9" id="KW-0342">GTP-binding</keyword>
<dbReference type="InterPro" id="IPR031157">
    <property type="entry name" value="G_TR_CS"/>
</dbReference>
<evidence type="ECO:0000313" key="11">
    <source>
        <dbReference type="EMBL" id="API59002.1"/>
    </source>
</evidence>
<dbReference type="GO" id="GO:0016149">
    <property type="term" value="F:translation release factor activity, codon specific"/>
    <property type="evidence" value="ECO:0007669"/>
    <property type="project" value="UniProtKB-UniRule"/>
</dbReference>
<feature type="binding site" evidence="9">
    <location>
        <begin position="21"/>
        <end position="28"/>
    </location>
    <ligand>
        <name>GTP</name>
        <dbReference type="ChEBI" id="CHEBI:37565"/>
    </ligand>
</feature>
<dbReference type="PRINTS" id="PR00315">
    <property type="entry name" value="ELONGATNFCT"/>
</dbReference>
<evidence type="ECO:0000256" key="9">
    <source>
        <dbReference type="HAMAP-Rule" id="MF_00072"/>
    </source>
</evidence>
<dbReference type="GO" id="GO:0005525">
    <property type="term" value="F:GTP binding"/>
    <property type="evidence" value="ECO:0007669"/>
    <property type="project" value="UniProtKB-UniRule"/>
</dbReference>
<dbReference type="GO" id="GO:0097216">
    <property type="term" value="F:guanosine tetraphosphate binding"/>
    <property type="evidence" value="ECO:0007669"/>
    <property type="project" value="UniProtKB-ARBA"/>
</dbReference>
<dbReference type="Gene3D" id="2.40.30.10">
    <property type="entry name" value="Translation factors"/>
    <property type="match status" value="1"/>
</dbReference>